<protein>
    <submittedName>
        <fullName evidence="8">Uncharacterized protein</fullName>
    </submittedName>
</protein>
<reference evidence="8 9" key="1">
    <citation type="submission" date="2024-11" db="EMBL/GenBank/DDBJ databases">
        <title>A near-complete genome assembly of Cinchona calisaya.</title>
        <authorList>
            <person name="Lian D.C."/>
            <person name="Zhao X.W."/>
            <person name="Wei L."/>
        </authorList>
    </citation>
    <scope>NUCLEOTIDE SEQUENCE [LARGE SCALE GENOMIC DNA]</scope>
    <source>
        <tissue evidence="8">Nenye</tissue>
    </source>
</reference>
<name>A0ABD2XZS5_9GENT</name>
<dbReference type="Pfam" id="PF00153">
    <property type="entry name" value="Mito_carr"/>
    <property type="match status" value="2"/>
</dbReference>
<dbReference type="SUPFAM" id="SSF103506">
    <property type="entry name" value="Mitochondrial carrier"/>
    <property type="match status" value="1"/>
</dbReference>
<proteinExistence type="inferred from homology"/>
<dbReference type="Proteomes" id="UP001630127">
    <property type="component" value="Unassembled WGS sequence"/>
</dbReference>
<dbReference type="PRINTS" id="PR00926">
    <property type="entry name" value="MITOCARRIER"/>
</dbReference>
<dbReference type="InterPro" id="IPR002067">
    <property type="entry name" value="MCP"/>
</dbReference>
<sequence>MGSTQGSTLSTNMAGFVDGSSACRQVSYLDSLPIYVKELIAGGAAGGFAKTAVAPLERTKILLQTRTAGFQSLGVYHSLKKLMRHEGPIVDLLAGSAAGGTVVLCTYPLDLARTKLAYQDSSYSHSSSSPVNNEYTTIIA</sequence>
<gene>
    <name evidence="8" type="ORF">ACH5RR_039501</name>
</gene>
<keyword evidence="3 6" id="KW-0812">Transmembrane</keyword>
<keyword evidence="5 6" id="KW-0472">Membrane</keyword>
<dbReference type="AlphaFoldDB" id="A0ABD2XZS5"/>
<evidence type="ECO:0000313" key="9">
    <source>
        <dbReference type="Proteomes" id="UP001630127"/>
    </source>
</evidence>
<dbReference type="GO" id="GO:0016020">
    <property type="term" value="C:membrane"/>
    <property type="evidence" value="ECO:0007669"/>
    <property type="project" value="UniProtKB-SubCell"/>
</dbReference>
<dbReference type="EMBL" id="JBJUIK010000016">
    <property type="protein sequence ID" value="KAL3500408.1"/>
    <property type="molecule type" value="Genomic_DNA"/>
</dbReference>
<dbReference type="PROSITE" id="PS50920">
    <property type="entry name" value="SOLCAR"/>
    <property type="match status" value="1"/>
</dbReference>
<evidence type="ECO:0000256" key="3">
    <source>
        <dbReference type="ARBA" id="ARBA00022692"/>
    </source>
</evidence>
<dbReference type="InterPro" id="IPR018108">
    <property type="entry name" value="MCP_transmembrane"/>
</dbReference>
<evidence type="ECO:0000256" key="4">
    <source>
        <dbReference type="ARBA" id="ARBA00022737"/>
    </source>
</evidence>
<dbReference type="InterPro" id="IPR023395">
    <property type="entry name" value="MCP_dom_sf"/>
</dbReference>
<evidence type="ECO:0000256" key="5">
    <source>
        <dbReference type="ARBA" id="ARBA00023136"/>
    </source>
</evidence>
<comment type="caution">
    <text evidence="8">The sequence shown here is derived from an EMBL/GenBank/DDBJ whole genome shotgun (WGS) entry which is preliminary data.</text>
</comment>
<feature type="repeat" description="Solcar" evidence="6">
    <location>
        <begin position="86"/>
        <end position="140"/>
    </location>
</feature>
<keyword evidence="4" id="KW-0677">Repeat</keyword>
<organism evidence="8 9">
    <name type="scientific">Cinchona calisaya</name>
    <dbReference type="NCBI Taxonomy" id="153742"/>
    <lineage>
        <taxon>Eukaryota</taxon>
        <taxon>Viridiplantae</taxon>
        <taxon>Streptophyta</taxon>
        <taxon>Embryophyta</taxon>
        <taxon>Tracheophyta</taxon>
        <taxon>Spermatophyta</taxon>
        <taxon>Magnoliopsida</taxon>
        <taxon>eudicotyledons</taxon>
        <taxon>Gunneridae</taxon>
        <taxon>Pentapetalae</taxon>
        <taxon>asterids</taxon>
        <taxon>lamiids</taxon>
        <taxon>Gentianales</taxon>
        <taxon>Rubiaceae</taxon>
        <taxon>Cinchonoideae</taxon>
        <taxon>Cinchoneae</taxon>
        <taxon>Cinchona</taxon>
    </lineage>
</organism>
<comment type="subcellular location">
    <subcellularLocation>
        <location evidence="1">Membrane</location>
        <topology evidence="1">Multi-pass membrane protein</topology>
    </subcellularLocation>
</comment>
<evidence type="ECO:0000313" key="8">
    <source>
        <dbReference type="EMBL" id="KAL3500408.1"/>
    </source>
</evidence>
<evidence type="ECO:0000256" key="6">
    <source>
        <dbReference type="PROSITE-ProRule" id="PRU00282"/>
    </source>
</evidence>
<evidence type="ECO:0000256" key="2">
    <source>
        <dbReference type="ARBA" id="ARBA00022448"/>
    </source>
</evidence>
<keyword evidence="9" id="KW-1185">Reference proteome</keyword>
<dbReference type="Gene3D" id="1.50.40.10">
    <property type="entry name" value="Mitochondrial carrier domain"/>
    <property type="match status" value="1"/>
</dbReference>
<accession>A0ABD2XZS5</accession>
<keyword evidence="2 7" id="KW-0813">Transport</keyword>
<evidence type="ECO:0000256" key="1">
    <source>
        <dbReference type="ARBA" id="ARBA00004141"/>
    </source>
</evidence>
<comment type="similarity">
    <text evidence="7">Belongs to the mitochondrial carrier (TC 2.A.29) family.</text>
</comment>
<dbReference type="PANTHER" id="PTHR24089">
    <property type="entry name" value="SOLUTE CARRIER FAMILY 25"/>
    <property type="match status" value="1"/>
</dbReference>
<evidence type="ECO:0000256" key="7">
    <source>
        <dbReference type="RuleBase" id="RU000488"/>
    </source>
</evidence>